<dbReference type="OrthoDB" id="315417at2"/>
<dbReference type="PROSITE" id="PS50113">
    <property type="entry name" value="PAC"/>
    <property type="match status" value="1"/>
</dbReference>
<feature type="domain" description="PAC" evidence="1">
    <location>
        <begin position="266"/>
        <end position="317"/>
    </location>
</feature>
<name>A0A2T5U4A8_9SPHN</name>
<dbReference type="InterPro" id="IPR043128">
    <property type="entry name" value="Rev_trsase/Diguanyl_cyclase"/>
</dbReference>
<evidence type="ECO:0000259" key="1">
    <source>
        <dbReference type="PROSITE" id="PS50113"/>
    </source>
</evidence>
<dbReference type="InterPro" id="IPR029787">
    <property type="entry name" value="Nucleotide_cyclase"/>
</dbReference>
<dbReference type="Gene3D" id="3.30.70.270">
    <property type="match status" value="1"/>
</dbReference>
<dbReference type="SUPFAM" id="SSF55073">
    <property type="entry name" value="Nucleotide cyclase"/>
    <property type="match status" value="1"/>
</dbReference>
<dbReference type="InterPro" id="IPR000700">
    <property type="entry name" value="PAS-assoc_C"/>
</dbReference>
<dbReference type="PANTHER" id="PTHR44757:SF2">
    <property type="entry name" value="BIOFILM ARCHITECTURE MAINTENANCE PROTEIN MBAA"/>
    <property type="match status" value="1"/>
</dbReference>
<dbReference type="InterPro" id="IPR029016">
    <property type="entry name" value="GAF-like_dom_sf"/>
</dbReference>
<evidence type="ECO:0000259" key="2">
    <source>
        <dbReference type="PROSITE" id="PS50887"/>
    </source>
</evidence>
<dbReference type="SUPFAM" id="SSF55785">
    <property type="entry name" value="PYP-like sensor domain (PAS domain)"/>
    <property type="match status" value="1"/>
</dbReference>
<dbReference type="InterPro" id="IPR003018">
    <property type="entry name" value="GAF"/>
</dbReference>
<dbReference type="AlphaFoldDB" id="A0A2T5U4A8"/>
<dbReference type="Proteomes" id="UP000244013">
    <property type="component" value="Unassembled WGS sequence"/>
</dbReference>
<accession>A0A2T5U4A8</accession>
<dbReference type="Gene3D" id="3.30.450.20">
    <property type="entry name" value="PAS domain"/>
    <property type="match status" value="1"/>
</dbReference>
<sequence>MSATDFQSESFADEKRRVAALHALALLDSEPEREFDALVALAAEMLGCPIALMTLVDSDRLWIKAATGGERGEISRDIGMCAYTIQNDDPLVIDDLDVDSRFAMNPLVMAERGARFYAGAAIHAIDGRGERHAIGTICVIDTAPRSLNDAGRRALMHLATLAETAIAARSAANQAIAIATTADRQAAALERQDRIFRQAERMAAMGSWQASLDHQEMAWSDGVFHIYGLPVGPVPEMEIAMGFYPPHARDELNASMASTLETGRPFDIEVDFLTAKDEPRRVRVLGELEIDNNKAVGFVGVFQDVTERHALETTLRRTADTDSLTGIANRAAFDRVLDRAISRAHAEGTPLLLALVDLDGFKAINDTLGHTAGDDVLRGVGRELQAQWLMGSFVARLGGDEFAVLIEDPVLAATPARICARLEESLRFPISMNGLAMVSAGTVGIAALTPDCHSIRDFVHRVDTVLYQAKRARVGERRRSDRRSAA</sequence>
<evidence type="ECO:0000313" key="4">
    <source>
        <dbReference type="Proteomes" id="UP000244013"/>
    </source>
</evidence>
<dbReference type="Pfam" id="PF01590">
    <property type="entry name" value="GAF"/>
    <property type="match status" value="1"/>
</dbReference>
<dbReference type="PROSITE" id="PS50887">
    <property type="entry name" value="GGDEF"/>
    <property type="match status" value="1"/>
</dbReference>
<dbReference type="Pfam" id="PF00990">
    <property type="entry name" value="GGDEF"/>
    <property type="match status" value="1"/>
</dbReference>
<reference evidence="3 4" key="1">
    <citation type="submission" date="2018-04" db="EMBL/GenBank/DDBJ databases">
        <title>Genomic Encyclopedia of Type Strains, Phase III (KMG-III): the genomes of soil and plant-associated and newly described type strains.</title>
        <authorList>
            <person name="Whitman W."/>
        </authorList>
    </citation>
    <scope>NUCLEOTIDE SEQUENCE [LARGE SCALE GENOMIC DNA]</scope>
    <source>
        <strain evidence="3 4">MA-olki</strain>
    </source>
</reference>
<dbReference type="InterPro" id="IPR000160">
    <property type="entry name" value="GGDEF_dom"/>
</dbReference>
<dbReference type="NCBIfam" id="TIGR00254">
    <property type="entry name" value="GGDEF"/>
    <property type="match status" value="1"/>
</dbReference>
<dbReference type="SUPFAM" id="SSF55781">
    <property type="entry name" value="GAF domain-like"/>
    <property type="match status" value="1"/>
</dbReference>
<dbReference type="Gene3D" id="3.30.450.40">
    <property type="match status" value="1"/>
</dbReference>
<dbReference type="InterPro" id="IPR035965">
    <property type="entry name" value="PAS-like_dom_sf"/>
</dbReference>
<dbReference type="SMART" id="SM00267">
    <property type="entry name" value="GGDEF"/>
    <property type="match status" value="1"/>
</dbReference>
<dbReference type="PANTHER" id="PTHR44757">
    <property type="entry name" value="DIGUANYLATE CYCLASE DGCP"/>
    <property type="match status" value="1"/>
</dbReference>
<feature type="domain" description="GGDEF" evidence="2">
    <location>
        <begin position="349"/>
        <end position="484"/>
    </location>
</feature>
<protein>
    <submittedName>
        <fullName evidence="3">Diguanylate cyclase (GGDEF)-like protein</fullName>
    </submittedName>
</protein>
<dbReference type="GeneID" id="91006160"/>
<dbReference type="SMART" id="SM00065">
    <property type="entry name" value="GAF"/>
    <property type="match status" value="1"/>
</dbReference>
<comment type="caution">
    <text evidence="3">The sequence shown here is derived from an EMBL/GenBank/DDBJ whole genome shotgun (WGS) entry which is preliminary data.</text>
</comment>
<organism evidence="3 4">
    <name type="scientific">Sphingomonas faeni</name>
    <dbReference type="NCBI Taxonomy" id="185950"/>
    <lineage>
        <taxon>Bacteria</taxon>
        <taxon>Pseudomonadati</taxon>
        <taxon>Pseudomonadota</taxon>
        <taxon>Alphaproteobacteria</taxon>
        <taxon>Sphingomonadales</taxon>
        <taxon>Sphingomonadaceae</taxon>
        <taxon>Sphingomonas</taxon>
    </lineage>
</organism>
<gene>
    <name evidence="3" type="ORF">C8J25_105105</name>
</gene>
<evidence type="ECO:0000313" key="3">
    <source>
        <dbReference type="EMBL" id="PTW46325.1"/>
    </source>
</evidence>
<dbReference type="RefSeq" id="WP_107954410.1">
    <property type="nucleotide sequence ID" value="NZ_QAYE01000005.1"/>
</dbReference>
<dbReference type="InterPro" id="IPR052155">
    <property type="entry name" value="Biofilm_reg_signaling"/>
</dbReference>
<dbReference type="EMBL" id="QAYE01000005">
    <property type="protein sequence ID" value="PTW46325.1"/>
    <property type="molecule type" value="Genomic_DNA"/>
</dbReference>
<proteinExistence type="predicted"/>
<dbReference type="CDD" id="cd01949">
    <property type="entry name" value="GGDEF"/>
    <property type="match status" value="1"/>
</dbReference>